<protein>
    <submittedName>
        <fullName evidence="2">Uncharacterized protein</fullName>
    </submittedName>
</protein>
<reference evidence="2 3" key="1">
    <citation type="submission" date="2014-02" db="EMBL/GenBank/DDBJ databases">
        <title>The small core and large imbalanced accessory genome model reveals a collaborative survival strategy of Sorangium cellulosum strains in nature.</title>
        <authorList>
            <person name="Han K."/>
            <person name="Peng R."/>
            <person name="Blom J."/>
            <person name="Li Y.-Z."/>
        </authorList>
    </citation>
    <scope>NUCLEOTIDE SEQUENCE [LARGE SCALE GENOMIC DNA]</scope>
    <source>
        <strain evidence="2 3">So0008-312</strain>
    </source>
</reference>
<name>A0A150Q380_SORCE</name>
<dbReference type="OrthoDB" id="5510694at2"/>
<keyword evidence="1" id="KW-1133">Transmembrane helix</keyword>
<dbReference type="EMBL" id="JEMA01001093">
    <property type="protein sequence ID" value="KYF62477.1"/>
    <property type="molecule type" value="Genomic_DNA"/>
</dbReference>
<dbReference type="AlphaFoldDB" id="A0A150Q380"/>
<keyword evidence="1" id="KW-0472">Membrane</keyword>
<evidence type="ECO:0000256" key="1">
    <source>
        <dbReference type="SAM" id="Phobius"/>
    </source>
</evidence>
<comment type="caution">
    <text evidence="2">The sequence shown here is derived from an EMBL/GenBank/DDBJ whole genome shotgun (WGS) entry which is preliminary data.</text>
</comment>
<sequence length="353" mass="37280">MRVLGARSGDLLGLTAAAALLLGAVGCALPTRITSVDEEVARVQTPAAIDEGLEKLEEAETQRRVARLMASPEVRAAQRQLIAGLIDGTLASLGEADRAARVNELTAAYTRGVVRSATNGALDGALSEDRRRDLQRMTGSLVEASVRQLRDSLDEADLGPAMSSALREQLGPALQVVIAENLGPGMTALLGSEDFQRALGATARVIGREMVAGANDALTEIQQRSGGPQGESMLSRVGDLADEGAQLVGALPWILAAIAVALAVWVTTLLAQRKRYRAETERRARARLLLSALEASEGKPWSDELLAALEDRFPAEEDAELELRRARSKVIRARARANGAGGVDGGHPTPPPT</sequence>
<evidence type="ECO:0000313" key="3">
    <source>
        <dbReference type="Proteomes" id="UP000075260"/>
    </source>
</evidence>
<keyword evidence="1" id="KW-0812">Transmembrane</keyword>
<organism evidence="2 3">
    <name type="scientific">Sorangium cellulosum</name>
    <name type="common">Polyangium cellulosum</name>
    <dbReference type="NCBI Taxonomy" id="56"/>
    <lineage>
        <taxon>Bacteria</taxon>
        <taxon>Pseudomonadati</taxon>
        <taxon>Myxococcota</taxon>
        <taxon>Polyangia</taxon>
        <taxon>Polyangiales</taxon>
        <taxon>Polyangiaceae</taxon>
        <taxon>Sorangium</taxon>
    </lineage>
</organism>
<evidence type="ECO:0000313" key="2">
    <source>
        <dbReference type="EMBL" id="KYF62477.1"/>
    </source>
</evidence>
<dbReference type="PROSITE" id="PS51257">
    <property type="entry name" value="PROKAR_LIPOPROTEIN"/>
    <property type="match status" value="1"/>
</dbReference>
<dbReference type="RefSeq" id="WP_061612635.1">
    <property type="nucleotide sequence ID" value="NZ_JEMA01001093.1"/>
</dbReference>
<dbReference type="Proteomes" id="UP000075260">
    <property type="component" value="Unassembled WGS sequence"/>
</dbReference>
<feature type="transmembrane region" description="Helical" evidence="1">
    <location>
        <begin position="250"/>
        <end position="271"/>
    </location>
</feature>
<proteinExistence type="predicted"/>
<accession>A0A150Q380</accession>
<gene>
    <name evidence="2" type="ORF">BE15_09030</name>
</gene>